<dbReference type="Gene3D" id="1.10.472.10">
    <property type="entry name" value="Cyclin-like"/>
    <property type="match status" value="1"/>
</dbReference>
<feature type="region of interest" description="Disordered" evidence="1">
    <location>
        <begin position="194"/>
        <end position="245"/>
    </location>
</feature>
<proteinExistence type="predicted"/>
<feature type="compositionally biased region" description="Low complexity" evidence="1">
    <location>
        <begin position="295"/>
        <end position="315"/>
    </location>
</feature>
<keyword evidence="4" id="KW-1185">Reference proteome</keyword>
<protein>
    <recommendedName>
        <fullName evidence="2">Cyclin N-terminal domain-containing protein</fullName>
    </recommendedName>
</protein>
<dbReference type="GO" id="GO:0019901">
    <property type="term" value="F:protein kinase binding"/>
    <property type="evidence" value="ECO:0007669"/>
    <property type="project" value="InterPro"/>
</dbReference>
<reference evidence="3 4" key="1">
    <citation type="journal article" date="2012" name="Proc. Natl. Acad. Sci. U.S.A.">
        <title>Comparative genomics of Ceriporiopsis subvermispora and Phanerochaete chrysosporium provide insight into selective ligninolysis.</title>
        <authorList>
            <person name="Fernandez-Fueyo E."/>
            <person name="Ruiz-Duenas F.J."/>
            <person name="Ferreira P."/>
            <person name="Floudas D."/>
            <person name="Hibbett D.S."/>
            <person name="Canessa P."/>
            <person name="Larrondo L.F."/>
            <person name="James T.Y."/>
            <person name="Seelenfreund D."/>
            <person name="Lobos S."/>
            <person name="Polanco R."/>
            <person name="Tello M."/>
            <person name="Honda Y."/>
            <person name="Watanabe T."/>
            <person name="Watanabe T."/>
            <person name="Ryu J.S."/>
            <person name="Kubicek C.P."/>
            <person name="Schmoll M."/>
            <person name="Gaskell J."/>
            <person name="Hammel K.E."/>
            <person name="St John F.J."/>
            <person name="Vanden Wymelenberg A."/>
            <person name="Sabat G."/>
            <person name="Splinter BonDurant S."/>
            <person name="Syed K."/>
            <person name="Yadav J.S."/>
            <person name="Doddapaneni H."/>
            <person name="Subramanian V."/>
            <person name="Lavin J.L."/>
            <person name="Oguiza J.A."/>
            <person name="Perez G."/>
            <person name="Pisabarro A.G."/>
            <person name="Ramirez L."/>
            <person name="Santoyo F."/>
            <person name="Master E."/>
            <person name="Coutinho P.M."/>
            <person name="Henrissat B."/>
            <person name="Lombard V."/>
            <person name="Magnuson J.K."/>
            <person name="Kuees U."/>
            <person name="Hori C."/>
            <person name="Igarashi K."/>
            <person name="Samejima M."/>
            <person name="Held B.W."/>
            <person name="Barry K.W."/>
            <person name="LaButti K.M."/>
            <person name="Lapidus A."/>
            <person name="Lindquist E.A."/>
            <person name="Lucas S.M."/>
            <person name="Riley R."/>
            <person name="Salamov A.A."/>
            <person name="Hoffmeister D."/>
            <person name="Schwenk D."/>
            <person name="Hadar Y."/>
            <person name="Yarden O."/>
            <person name="de Vries R.P."/>
            <person name="Wiebenga A."/>
            <person name="Stenlid J."/>
            <person name="Eastwood D."/>
            <person name="Grigoriev I.V."/>
            <person name="Berka R.M."/>
            <person name="Blanchette R.A."/>
            <person name="Kersten P."/>
            <person name="Martinez A.T."/>
            <person name="Vicuna R."/>
            <person name="Cullen D."/>
        </authorList>
    </citation>
    <scope>NUCLEOTIDE SEQUENCE [LARGE SCALE GENOMIC DNA]</scope>
    <source>
        <strain evidence="3 4">B</strain>
    </source>
</reference>
<feature type="compositionally biased region" description="Low complexity" evidence="1">
    <location>
        <begin position="336"/>
        <end position="348"/>
    </location>
</feature>
<evidence type="ECO:0000256" key="1">
    <source>
        <dbReference type="SAM" id="MobiDB-lite"/>
    </source>
</evidence>
<dbReference type="EMBL" id="KB445795">
    <property type="protein sequence ID" value="EMD38255.1"/>
    <property type="molecule type" value="Genomic_DNA"/>
</dbReference>
<gene>
    <name evidence="3" type="ORF">CERSUDRAFT_113418</name>
</gene>
<feature type="compositionally biased region" description="Basic residues" evidence="1">
    <location>
        <begin position="194"/>
        <end position="208"/>
    </location>
</feature>
<dbReference type="Pfam" id="PF00134">
    <property type="entry name" value="Cyclin_N"/>
    <property type="match status" value="1"/>
</dbReference>
<dbReference type="CDD" id="cd20557">
    <property type="entry name" value="CYCLIN_ScPCL1-like"/>
    <property type="match status" value="1"/>
</dbReference>
<evidence type="ECO:0000313" key="3">
    <source>
        <dbReference type="EMBL" id="EMD38255.1"/>
    </source>
</evidence>
<feature type="domain" description="Cyclin N-terminal" evidence="2">
    <location>
        <begin position="71"/>
        <end position="166"/>
    </location>
</feature>
<evidence type="ECO:0000259" key="2">
    <source>
        <dbReference type="Pfam" id="PF00134"/>
    </source>
</evidence>
<dbReference type="InterPro" id="IPR013922">
    <property type="entry name" value="Cyclin_PHO80-like"/>
</dbReference>
<accession>M2R160</accession>
<dbReference type="GO" id="GO:0016538">
    <property type="term" value="F:cyclin-dependent protein serine/threonine kinase regulator activity"/>
    <property type="evidence" value="ECO:0007669"/>
    <property type="project" value="TreeGrafter"/>
</dbReference>
<dbReference type="InterPro" id="IPR036915">
    <property type="entry name" value="Cyclin-like_sf"/>
</dbReference>
<dbReference type="InterPro" id="IPR006671">
    <property type="entry name" value="Cyclin_N"/>
</dbReference>
<name>M2R160_CERS8</name>
<dbReference type="GO" id="GO:0000307">
    <property type="term" value="C:cyclin-dependent protein kinase holoenzyme complex"/>
    <property type="evidence" value="ECO:0007669"/>
    <property type="project" value="TreeGrafter"/>
</dbReference>
<dbReference type="OrthoDB" id="10250320at2759"/>
<feature type="region of interest" description="Disordered" evidence="1">
    <location>
        <begin position="295"/>
        <end position="319"/>
    </location>
</feature>
<dbReference type="PANTHER" id="PTHR15615:SF10">
    <property type="entry name" value="PHO85 CYCLIN-2-RELATED"/>
    <property type="match status" value="1"/>
</dbReference>
<dbReference type="GO" id="GO:0005634">
    <property type="term" value="C:nucleus"/>
    <property type="evidence" value="ECO:0007669"/>
    <property type="project" value="TreeGrafter"/>
</dbReference>
<dbReference type="HOGENOM" id="CLU_050396_0_0_1"/>
<dbReference type="PANTHER" id="PTHR15615">
    <property type="match status" value="1"/>
</dbReference>
<dbReference type="STRING" id="914234.M2R160"/>
<dbReference type="SUPFAM" id="SSF47954">
    <property type="entry name" value="Cyclin-like"/>
    <property type="match status" value="1"/>
</dbReference>
<feature type="region of interest" description="Disordered" evidence="1">
    <location>
        <begin position="334"/>
        <end position="367"/>
    </location>
</feature>
<dbReference type="Proteomes" id="UP000016930">
    <property type="component" value="Unassembled WGS sequence"/>
</dbReference>
<organism evidence="3 4">
    <name type="scientific">Ceriporiopsis subvermispora (strain B)</name>
    <name type="common">White-rot fungus</name>
    <name type="synonym">Gelatoporia subvermispora</name>
    <dbReference type="NCBI Taxonomy" id="914234"/>
    <lineage>
        <taxon>Eukaryota</taxon>
        <taxon>Fungi</taxon>
        <taxon>Dikarya</taxon>
        <taxon>Basidiomycota</taxon>
        <taxon>Agaricomycotina</taxon>
        <taxon>Agaricomycetes</taxon>
        <taxon>Polyporales</taxon>
        <taxon>Gelatoporiaceae</taxon>
        <taxon>Gelatoporia</taxon>
    </lineage>
</organism>
<evidence type="ECO:0000313" key="4">
    <source>
        <dbReference type="Proteomes" id="UP000016930"/>
    </source>
</evidence>
<sequence>MVATTSSPVHPSSLVDPATHSTVLLELLDLGISREFIEYVVDCVVETVDYAMGRPSSSRRGRSPSRNTEHAKFTAFVTDVIQKAEVKLASLLVTLVYIDRAKPHIQIALEQWACERVFLGALIVANKYVNDSTLKNVHWALCTGVFGKRDIGRIEREFLDVLDFELGVQESDILSHHAVIMSLTRPLRRSHVKFRPTSRTPRAVHPRAHSPAPVSRWSSDSSTDLDMDSDSSFESLSPPHTPMEVDTAYLPALPKYAVDEHSHTGAPQIVLPPAPSHPHPTKVHADAVYTRPLPQAPQSQLQQQTQVQQTQARSPAPSRFDSALQLLHSFPLPQLSSASRQSSAQGCRSSRRTRAAPPAPRAQHVYA</sequence>
<dbReference type="AlphaFoldDB" id="M2R160"/>